<evidence type="ECO:0000313" key="10">
    <source>
        <dbReference type="Proteomes" id="UP000549913"/>
    </source>
</evidence>
<keyword evidence="3" id="KW-0227">DNA damage</keyword>
<comment type="caution">
    <text evidence="9">The sequence shown here is derived from an EMBL/GenBank/DDBJ whole genome shotgun (WGS) entry which is preliminary data.</text>
</comment>
<keyword evidence="2 8" id="KW-0645">Protease</keyword>
<proteinExistence type="inferred from homology"/>
<dbReference type="GO" id="GO:0016829">
    <property type="term" value="F:lyase activity"/>
    <property type="evidence" value="ECO:0007669"/>
    <property type="project" value="UniProtKB-KW"/>
</dbReference>
<keyword evidence="7" id="KW-0456">Lyase</keyword>
<dbReference type="EC" id="3.4.-.-" evidence="8"/>
<evidence type="ECO:0000256" key="7">
    <source>
        <dbReference type="ARBA" id="ARBA00023239"/>
    </source>
</evidence>
<organism evidence="9 10">
    <name type="scientific">Herbiconiux flava</name>
    <dbReference type="NCBI Taxonomy" id="881268"/>
    <lineage>
        <taxon>Bacteria</taxon>
        <taxon>Bacillati</taxon>
        <taxon>Actinomycetota</taxon>
        <taxon>Actinomycetes</taxon>
        <taxon>Micrococcales</taxon>
        <taxon>Microbacteriaceae</taxon>
        <taxon>Herbiconiux</taxon>
    </lineage>
</organism>
<evidence type="ECO:0000256" key="3">
    <source>
        <dbReference type="ARBA" id="ARBA00022763"/>
    </source>
</evidence>
<keyword evidence="4 8" id="KW-0378">Hydrolase</keyword>
<dbReference type="GO" id="GO:0003697">
    <property type="term" value="F:single-stranded DNA binding"/>
    <property type="evidence" value="ECO:0007669"/>
    <property type="project" value="InterPro"/>
</dbReference>
<evidence type="ECO:0000256" key="5">
    <source>
        <dbReference type="ARBA" id="ARBA00023124"/>
    </source>
</evidence>
<comment type="similarity">
    <text evidence="1 8">Belongs to the SOS response-associated peptidase family.</text>
</comment>
<dbReference type="PANTHER" id="PTHR13604">
    <property type="entry name" value="DC12-RELATED"/>
    <property type="match status" value="1"/>
</dbReference>
<dbReference type="RefSeq" id="WP_179547352.1">
    <property type="nucleotide sequence ID" value="NZ_BSEW01000001.1"/>
</dbReference>
<dbReference type="GO" id="GO:0008233">
    <property type="term" value="F:peptidase activity"/>
    <property type="evidence" value="ECO:0007669"/>
    <property type="project" value="UniProtKB-KW"/>
</dbReference>
<dbReference type="Gene3D" id="3.90.1680.10">
    <property type="entry name" value="SOS response associated peptidase-like"/>
    <property type="match status" value="1"/>
</dbReference>
<evidence type="ECO:0000256" key="2">
    <source>
        <dbReference type="ARBA" id="ARBA00022670"/>
    </source>
</evidence>
<evidence type="ECO:0000256" key="1">
    <source>
        <dbReference type="ARBA" id="ARBA00008136"/>
    </source>
</evidence>
<dbReference type="PANTHER" id="PTHR13604:SF0">
    <property type="entry name" value="ABASIC SITE PROCESSING PROTEIN HMCES"/>
    <property type="match status" value="1"/>
</dbReference>
<evidence type="ECO:0000256" key="4">
    <source>
        <dbReference type="ARBA" id="ARBA00022801"/>
    </source>
</evidence>
<dbReference type="Proteomes" id="UP000549913">
    <property type="component" value="Unassembled WGS sequence"/>
</dbReference>
<name>A0A852SMW8_9MICO</name>
<evidence type="ECO:0000256" key="6">
    <source>
        <dbReference type="ARBA" id="ARBA00023125"/>
    </source>
</evidence>
<dbReference type="AlphaFoldDB" id="A0A852SMW8"/>
<dbReference type="GO" id="GO:0006508">
    <property type="term" value="P:proteolysis"/>
    <property type="evidence" value="ECO:0007669"/>
    <property type="project" value="UniProtKB-KW"/>
</dbReference>
<keyword evidence="6" id="KW-0238">DNA-binding</keyword>
<dbReference type="SUPFAM" id="SSF143081">
    <property type="entry name" value="BB1717-like"/>
    <property type="match status" value="1"/>
</dbReference>
<keyword evidence="5" id="KW-0190">Covalent protein-DNA linkage</keyword>
<keyword evidence="10" id="KW-1185">Reference proteome</keyword>
<accession>A0A852SMW8</accession>
<evidence type="ECO:0000313" key="9">
    <source>
        <dbReference type="EMBL" id="NYD70157.1"/>
    </source>
</evidence>
<protein>
    <recommendedName>
        <fullName evidence="8">Abasic site processing protein</fullName>
        <ecNumber evidence="8">3.4.-.-</ecNumber>
    </recommendedName>
</protein>
<gene>
    <name evidence="9" type="ORF">BJ984_001315</name>
</gene>
<dbReference type="GO" id="GO:0106300">
    <property type="term" value="P:protein-DNA covalent cross-linking repair"/>
    <property type="evidence" value="ECO:0007669"/>
    <property type="project" value="InterPro"/>
</dbReference>
<evidence type="ECO:0000256" key="8">
    <source>
        <dbReference type="RuleBase" id="RU364100"/>
    </source>
</evidence>
<dbReference type="InterPro" id="IPR036590">
    <property type="entry name" value="SRAP-like"/>
</dbReference>
<reference evidence="9 10" key="1">
    <citation type="submission" date="2020-07" db="EMBL/GenBank/DDBJ databases">
        <title>Sequencing the genomes of 1000 actinobacteria strains.</title>
        <authorList>
            <person name="Klenk H.-P."/>
        </authorList>
    </citation>
    <scope>NUCLEOTIDE SEQUENCE [LARGE SCALE GENOMIC DNA]</scope>
    <source>
        <strain evidence="9 10">DSM 26474</strain>
    </source>
</reference>
<dbReference type="Pfam" id="PF02586">
    <property type="entry name" value="SRAP"/>
    <property type="match status" value="1"/>
</dbReference>
<dbReference type="EMBL" id="JACCBM010000001">
    <property type="protein sequence ID" value="NYD70157.1"/>
    <property type="molecule type" value="Genomic_DNA"/>
</dbReference>
<dbReference type="InterPro" id="IPR003738">
    <property type="entry name" value="SRAP"/>
</dbReference>
<sequence>MCGRFAMSAETDELIAEFVARGGRLEDWRPSYNVAPTEESPIVRERLIDGELVRQLDAASWGLKPSWAKAGGPAPINARLESVSTNGLFRNAFAQRRCIVPMNGYYEWEATEHGKQPHYIHAPESVLAAAGLYEVRKVGEEWSVSFTIITREAADASGEVHDRMPVFLTPDTWEHWVEPMKLEKTDEKEELLAMLDRSSLAVASTITTYPVSKRVNNVRDTSVAKDDPTLIEPLTAA</sequence>